<feature type="transmembrane region" description="Helical" evidence="1">
    <location>
        <begin position="125"/>
        <end position="145"/>
    </location>
</feature>
<keyword evidence="1" id="KW-0472">Membrane</keyword>
<evidence type="ECO:0000259" key="2">
    <source>
        <dbReference type="Pfam" id="PF20152"/>
    </source>
</evidence>
<feature type="transmembrane region" description="Helical" evidence="1">
    <location>
        <begin position="211"/>
        <end position="232"/>
    </location>
</feature>
<dbReference type="Pfam" id="PF20152">
    <property type="entry name" value="DUF6534"/>
    <property type="match status" value="1"/>
</dbReference>
<name>S8DZ41_FOMSC</name>
<feature type="transmembrane region" description="Helical" evidence="1">
    <location>
        <begin position="52"/>
        <end position="73"/>
    </location>
</feature>
<dbReference type="PANTHER" id="PTHR40465:SF1">
    <property type="entry name" value="DUF6534 DOMAIN-CONTAINING PROTEIN"/>
    <property type="match status" value="1"/>
</dbReference>
<evidence type="ECO:0000313" key="3">
    <source>
        <dbReference type="EMBL" id="EPS98221.1"/>
    </source>
</evidence>
<keyword evidence="4" id="KW-1185">Reference proteome</keyword>
<feature type="transmembrane region" description="Helical" evidence="1">
    <location>
        <begin position="20"/>
        <end position="40"/>
    </location>
</feature>
<dbReference type="eggNOG" id="ENOG502SRYS">
    <property type="taxonomic scope" value="Eukaryota"/>
</dbReference>
<sequence length="303" mass="33447">MSSSVVPPHSVDGLAGPALIGYFFSWALLGVLCIQVYLYNVKFRRDPILLQCLVYAILALEWIQTILLTVDAFESFVYNYGNPAALTSTKGRPGWFSLTVLCGLVSVPVQWYFSWRIYRLFKTIWLCGLICFLSFTEMIFGIVIATGVQLKDVSTTSELGFSRTALAFDCIFLGASALVDLIIAVAMTILLLKMRNGMLKTDMMINKVIRFVVETGSLTASVAIVGLILALGVPGKLYYEPVIFTLSKLYANTFITNLLNRTTDRTTPNNTSSAARRISWAGDTLQDIETVNDGIPMGKTSPR</sequence>
<reference evidence="3 4" key="1">
    <citation type="journal article" date="2012" name="Science">
        <title>The Paleozoic origin of enzymatic lignin decomposition reconstructed from 31 fungal genomes.</title>
        <authorList>
            <person name="Floudas D."/>
            <person name="Binder M."/>
            <person name="Riley R."/>
            <person name="Barry K."/>
            <person name="Blanchette R.A."/>
            <person name="Henrissat B."/>
            <person name="Martinez A.T."/>
            <person name="Otillar R."/>
            <person name="Spatafora J.W."/>
            <person name="Yadav J.S."/>
            <person name="Aerts A."/>
            <person name="Benoit I."/>
            <person name="Boyd A."/>
            <person name="Carlson A."/>
            <person name="Copeland A."/>
            <person name="Coutinho P.M."/>
            <person name="de Vries R.P."/>
            <person name="Ferreira P."/>
            <person name="Findley K."/>
            <person name="Foster B."/>
            <person name="Gaskell J."/>
            <person name="Glotzer D."/>
            <person name="Gorecki P."/>
            <person name="Heitman J."/>
            <person name="Hesse C."/>
            <person name="Hori C."/>
            <person name="Igarashi K."/>
            <person name="Jurgens J.A."/>
            <person name="Kallen N."/>
            <person name="Kersten P."/>
            <person name="Kohler A."/>
            <person name="Kuees U."/>
            <person name="Kumar T.K.A."/>
            <person name="Kuo A."/>
            <person name="LaButti K."/>
            <person name="Larrondo L.F."/>
            <person name="Lindquist E."/>
            <person name="Ling A."/>
            <person name="Lombard V."/>
            <person name="Lucas S."/>
            <person name="Lundell T."/>
            <person name="Martin R."/>
            <person name="McLaughlin D.J."/>
            <person name="Morgenstern I."/>
            <person name="Morin E."/>
            <person name="Murat C."/>
            <person name="Nagy L.G."/>
            <person name="Nolan M."/>
            <person name="Ohm R.A."/>
            <person name="Patyshakuliyeva A."/>
            <person name="Rokas A."/>
            <person name="Ruiz-Duenas F.J."/>
            <person name="Sabat G."/>
            <person name="Salamov A."/>
            <person name="Samejima M."/>
            <person name="Schmutz J."/>
            <person name="Slot J.C."/>
            <person name="St John F."/>
            <person name="Stenlid J."/>
            <person name="Sun H."/>
            <person name="Sun S."/>
            <person name="Syed K."/>
            <person name="Tsang A."/>
            <person name="Wiebenga A."/>
            <person name="Young D."/>
            <person name="Pisabarro A."/>
            <person name="Eastwood D.C."/>
            <person name="Martin F."/>
            <person name="Cullen D."/>
            <person name="Grigoriev I.V."/>
            <person name="Hibbett D.S."/>
        </authorList>
    </citation>
    <scope>NUCLEOTIDE SEQUENCE</scope>
    <source>
        <strain evidence="4">FP-58527</strain>
    </source>
</reference>
<dbReference type="Proteomes" id="UP000015241">
    <property type="component" value="Unassembled WGS sequence"/>
</dbReference>
<dbReference type="InParanoid" id="S8DZ41"/>
<feature type="transmembrane region" description="Helical" evidence="1">
    <location>
        <begin position="93"/>
        <end position="113"/>
    </location>
</feature>
<dbReference type="EMBL" id="KE504168">
    <property type="protein sequence ID" value="EPS98221.1"/>
    <property type="molecule type" value="Genomic_DNA"/>
</dbReference>
<evidence type="ECO:0000313" key="4">
    <source>
        <dbReference type="Proteomes" id="UP000015241"/>
    </source>
</evidence>
<proteinExistence type="predicted"/>
<dbReference type="InterPro" id="IPR045339">
    <property type="entry name" value="DUF6534"/>
</dbReference>
<organism evidence="3 4">
    <name type="scientific">Fomitopsis schrenkii</name>
    <name type="common">Brown rot fungus</name>
    <dbReference type="NCBI Taxonomy" id="2126942"/>
    <lineage>
        <taxon>Eukaryota</taxon>
        <taxon>Fungi</taxon>
        <taxon>Dikarya</taxon>
        <taxon>Basidiomycota</taxon>
        <taxon>Agaricomycotina</taxon>
        <taxon>Agaricomycetes</taxon>
        <taxon>Polyporales</taxon>
        <taxon>Fomitopsis</taxon>
    </lineage>
</organism>
<protein>
    <recommendedName>
        <fullName evidence="2">DUF6534 domain-containing protein</fullName>
    </recommendedName>
</protein>
<dbReference type="PANTHER" id="PTHR40465">
    <property type="entry name" value="CHROMOSOME 1, WHOLE GENOME SHOTGUN SEQUENCE"/>
    <property type="match status" value="1"/>
</dbReference>
<keyword evidence="1" id="KW-0812">Transmembrane</keyword>
<dbReference type="AlphaFoldDB" id="S8DZ41"/>
<feature type="domain" description="DUF6534" evidence="2">
    <location>
        <begin position="176"/>
        <end position="262"/>
    </location>
</feature>
<dbReference type="HOGENOM" id="CLU_046025_2_1_1"/>
<dbReference type="OrthoDB" id="2953893at2759"/>
<gene>
    <name evidence="3" type="ORF">FOMPIDRAFT_1024769</name>
</gene>
<evidence type="ECO:0000256" key="1">
    <source>
        <dbReference type="SAM" id="Phobius"/>
    </source>
</evidence>
<feature type="transmembrane region" description="Helical" evidence="1">
    <location>
        <begin position="165"/>
        <end position="191"/>
    </location>
</feature>
<accession>S8DZ41</accession>
<keyword evidence="1" id="KW-1133">Transmembrane helix</keyword>
<dbReference type="STRING" id="743788.S8DZ41"/>
<feature type="transmembrane region" description="Helical" evidence="1">
    <location>
        <begin position="238"/>
        <end position="259"/>
    </location>
</feature>